<name>A0ABW1JV64_9NOCA</name>
<evidence type="ECO:0000313" key="2">
    <source>
        <dbReference type="Proteomes" id="UP001596223"/>
    </source>
</evidence>
<dbReference type="EMBL" id="JBHSQN010000010">
    <property type="protein sequence ID" value="MFC6012543.1"/>
    <property type="molecule type" value="Genomic_DNA"/>
</dbReference>
<gene>
    <name evidence="1" type="ORF">ACFP3H_15890</name>
</gene>
<proteinExistence type="predicted"/>
<evidence type="ECO:0000313" key="1">
    <source>
        <dbReference type="EMBL" id="MFC6012543.1"/>
    </source>
</evidence>
<keyword evidence="2" id="KW-1185">Reference proteome</keyword>
<dbReference type="Proteomes" id="UP001596223">
    <property type="component" value="Unassembled WGS sequence"/>
</dbReference>
<accession>A0ABW1JV64</accession>
<reference evidence="2" key="1">
    <citation type="journal article" date="2019" name="Int. J. Syst. Evol. Microbiol.">
        <title>The Global Catalogue of Microorganisms (GCM) 10K type strain sequencing project: providing services to taxonomists for standard genome sequencing and annotation.</title>
        <authorList>
            <consortium name="The Broad Institute Genomics Platform"/>
            <consortium name="The Broad Institute Genome Sequencing Center for Infectious Disease"/>
            <person name="Wu L."/>
            <person name="Ma J."/>
        </authorList>
    </citation>
    <scope>NUCLEOTIDE SEQUENCE [LARGE SCALE GENOMIC DNA]</scope>
    <source>
        <strain evidence="2">CCUG 36956</strain>
    </source>
</reference>
<protein>
    <submittedName>
        <fullName evidence="1">Uncharacterized protein</fullName>
    </submittedName>
</protein>
<organism evidence="1 2">
    <name type="scientific">Nocardia lasii</name>
    <dbReference type="NCBI Taxonomy" id="1616107"/>
    <lineage>
        <taxon>Bacteria</taxon>
        <taxon>Bacillati</taxon>
        <taxon>Actinomycetota</taxon>
        <taxon>Actinomycetes</taxon>
        <taxon>Mycobacteriales</taxon>
        <taxon>Nocardiaceae</taxon>
        <taxon>Nocardia</taxon>
    </lineage>
</organism>
<dbReference type="RefSeq" id="WP_378606281.1">
    <property type="nucleotide sequence ID" value="NZ_JBHSQN010000010.1"/>
</dbReference>
<comment type="caution">
    <text evidence="1">The sequence shown here is derived from an EMBL/GenBank/DDBJ whole genome shotgun (WGS) entry which is preliminary data.</text>
</comment>
<sequence length="216" mass="23240">MTMWDYHPRTLSWVDIDPATHAFDVGAATALVGTLPPPDPADRERWVVSVSRALGEQVGVWTYGWSWGRDESDFGGGPVSAWCCLDHSVGEPQETVARTLGALVEWRAWLERLTACFDTLALPDGPAEERASAWEQAVPVLVTEVVTQTGAGDAWYQHAEQVLGWFLQREGVPAGCAAELIDEAIGGRFHSWISPEGSVVVSVAEKLAAGLADAGA</sequence>